<dbReference type="Proteomes" id="UP000321192">
    <property type="component" value="Unassembled WGS sequence"/>
</dbReference>
<reference evidence="4" key="1">
    <citation type="submission" date="2009-05" db="EMBL/GenBank/DDBJ databases">
        <title>Complete sequence of chromosome of Thauera sp. MZ1T.</title>
        <authorList>
            <consortium name="US DOE Joint Genome Institute"/>
            <person name="Lucas S."/>
            <person name="Copeland A."/>
            <person name="Lapidus A."/>
            <person name="Glavina del Rio T."/>
            <person name="Dalin E."/>
            <person name="Tice H."/>
            <person name="Bruce D."/>
            <person name="Goodwin L."/>
            <person name="Pitluck S."/>
            <person name="Sims D."/>
            <person name="Brettin T."/>
            <person name="Detter J.C."/>
            <person name="Han C."/>
            <person name="Larimer F."/>
            <person name="Land M."/>
            <person name="Hauser L."/>
            <person name="Kyrpides N."/>
            <person name="Mikhailova N."/>
            <person name="Sayler G.S."/>
        </authorList>
    </citation>
    <scope>NUCLEOTIDE SEQUENCE [LARGE SCALE GENOMIC DNA]</scope>
    <source>
        <strain evidence="4">MZ1T</strain>
    </source>
</reference>
<dbReference type="PIRSF" id="PIRSF004649">
    <property type="entry name" value="MlaC"/>
    <property type="match status" value="1"/>
</dbReference>
<organism evidence="2 4">
    <name type="scientific">Thauera aminoaromatica</name>
    <dbReference type="NCBI Taxonomy" id="164330"/>
    <lineage>
        <taxon>Bacteria</taxon>
        <taxon>Pseudomonadati</taxon>
        <taxon>Pseudomonadota</taxon>
        <taxon>Betaproteobacteria</taxon>
        <taxon>Rhodocyclales</taxon>
        <taxon>Zoogloeaceae</taxon>
        <taxon>Thauera</taxon>
    </lineage>
</organism>
<dbReference type="HOGENOM" id="CLU_094502_3_1_4"/>
<dbReference type="Gene3D" id="3.10.450.50">
    <property type="match status" value="1"/>
</dbReference>
<evidence type="ECO:0000256" key="1">
    <source>
        <dbReference type="SAM" id="SignalP"/>
    </source>
</evidence>
<gene>
    <name evidence="2" type="ordered locus">Tmz1t_0892</name>
    <name evidence="3" type="ORF">E6Q80_01470</name>
</gene>
<dbReference type="EMBL" id="CP001281">
    <property type="protein sequence ID" value="ACK53659.1"/>
    <property type="molecule type" value="Genomic_DNA"/>
</dbReference>
<evidence type="ECO:0000313" key="2">
    <source>
        <dbReference type="EMBL" id="ACK53659.1"/>
    </source>
</evidence>
<feature type="chain" id="PRO_5042451273" evidence="1">
    <location>
        <begin position="26"/>
        <end position="220"/>
    </location>
</feature>
<reference evidence="2 4" key="2">
    <citation type="journal article" date="2012" name="Stand. Genomic Sci.">
        <title>Complete genome sequence of Thauera aminoaromatica strain MZ1T.</title>
        <authorList>
            <person name="Jiang K."/>
            <person name="Sanseverino J."/>
            <person name="Chauhan A."/>
            <person name="Lucas S."/>
            <person name="Copeland A."/>
            <person name="Lapidus A."/>
            <person name="Del Rio T.G."/>
            <person name="Dalin E."/>
            <person name="Tice H."/>
            <person name="Bruce D."/>
            <person name="Goodwin L."/>
            <person name="Pitluck S."/>
            <person name="Sims D."/>
            <person name="Brettin T."/>
            <person name="Detter J.C."/>
            <person name="Han C."/>
            <person name="Chang Y.J."/>
            <person name="Larimer F."/>
            <person name="Land M."/>
            <person name="Hauser L."/>
            <person name="Kyrpides N.C."/>
            <person name="Mikhailova N."/>
            <person name="Moser S."/>
            <person name="Jegier P."/>
            <person name="Close D."/>
            <person name="Debruyn J.M."/>
            <person name="Wang Y."/>
            <person name="Layton A.C."/>
            <person name="Allen M.S."/>
            <person name="Sayler G.S."/>
        </authorList>
    </citation>
    <scope>NUCLEOTIDE SEQUENCE [LARGE SCALE GENOMIC DNA]</scope>
    <source>
        <strain evidence="2 4">MZ1T</strain>
    </source>
</reference>
<keyword evidence="4" id="KW-1185">Reference proteome</keyword>
<dbReference type="PANTHER" id="PTHR36573">
    <property type="entry name" value="INTERMEMBRANE PHOSPHOLIPID TRANSPORT SYSTEM BINDING PROTEIN MLAC"/>
    <property type="match status" value="1"/>
</dbReference>
<accession>A0A5C7T7J9</accession>
<dbReference type="Proteomes" id="UP000002186">
    <property type="component" value="Chromosome"/>
</dbReference>
<dbReference type="PANTHER" id="PTHR36573:SF1">
    <property type="entry name" value="INTERMEMBRANE PHOSPHOLIPID TRANSPORT SYSTEM BINDING PROTEIN MLAC"/>
    <property type="match status" value="1"/>
</dbReference>
<evidence type="ECO:0000313" key="4">
    <source>
        <dbReference type="Proteomes" id="UP000002186"/>
    </source>
</evidence>
<evidence type="ECO:0000313" key="3">
    <source>
        <dbReference type="EMBL" id="TXH91963.1"/>
    </source>
</evidence>
<dbReference type="AlphaFoldDB" id="C4ZLP7"/>
<dbReference type="Gene3D" id="1.10.10.640">
    <property type="entry name" value="phospholipid-binding protein"/>
    <property type="match status" value="1"/>
</dbReference>
<keyword evidence="1" id="KW-0732">Signal</keyword>
<dbReference type="InterPro" id="IPR008869">
    <property type="entry name" value="MlaC/ttg2D"/>
</dbReference>
<reference evidence="3 5" key="3">
    <citation type="submission" date="2018-09" db="EMBL/GenBank/DDBJ databases">
        <title>Metagenome Assembled Genomes from an Advanced Water Purification Facility.</title>
        <authorList>
            <person name="Stamps B.W."/>
            <person name="Spear J.R."/>
        </authorList>
    </citation>
    <scope>NUCLEOTIDE SEQUENCE [LARGE SCALE GENOMIC DNA]</scope>
    <source>
        <strain evidence="3">Bin_27_1</strain>
    </source>
</reference>
<dbReference type="KEGG" id="tmz:Tmz1t_0892"/>
<sequence length="220" mass="24354">MNKILDFLRAFLLCALLGAALPATASADKAPDVLVRDVTTEVLEIVRADKAIQAGDTQRVIALVDAKVLPHFDFRRMTMLAVGRDWRQASAEQQTRLTDAFRTLLVRTYSNALTQYRDQRIEFRPSRFAPADTRVQVRTEVVQAGAQPIGIDYMLEKGEQGWKVFDVIVAGVSLVTNYRSSFGQEIARGGIDGLIRSLEERNRALAEQQGMSQGDAGRGA</sequence>
<dbReference type="EMBL" id="SSFD01000023">
    <property type="protein sequence ID" value="TXH91963.1"/>
    <property type="molecule type" value="Genomic_DNA"/>
</dbReference>
<accession>C4ZLP7</accession>
<dbReference type="RefSeq" id="WP_004307372.1">
    <property type="nucleotide sequence ID" value="NC_011662.2"/>
</dbReference>
<evidence type="ECO:0000313" key="5">
    <source>
        <dbReference type="Proteomes" id="UP000321192"/>
    </source>
</evidence>
<proteinExistence type="predicted"/>
<protein>
    <submittedName>
        <fullName evidence="3">ABC transporter substrate-binding protein</fullName>
    </submittedName>
    <submittedName>
        <fullName evidence="2">Toluene tolerance family protein</fullName>
    </submittedName>
</protein>
<feature type="signal peptide" evidence="1">
    <location>
        <begin position="1"/>
        <end position="25"/>
    </location>
</feature>
<dbReference type="Pfam" id="PF05494">
    <property type="entry name" value="MlaC"/>
    <property type="match status" value="1"/>
</dbReference>
<dbReference type="OrthoDB" id="9798905at2"/>
<dbReference type="eggNOG" id="COG2854">
    <property type="taxonomic scope" value="Bacteria"/>
</dbReference>
<dbReference type="STRING" id="85643.Tmz1t_0892"/>
<name>C4ZLP7_THASP</name>